<sequence length="372" mass="42836">MVRRSLTDADAVTSPGTVDKKRSRRESDTLNKEEPARPKDFSFDEWRERYLVWNKKRSLSGLFRRIDKFDSGMVPRKLFIDEIVASKFSTTELEMARVADEFDNGDGLVNSREFMNALRFVPHKMLHSTSRQCVQQRHGDRVEPLGHNVNADRVAHDMRAEDEENLTSAATLESDLTEEFVQIYPTLAELMKKANEAEKQPQHFQQVQQQMLQQQSHFGGYGRPQMKSYAAAAATCGQQIQGLPGGQTAQPHQHFQQVQQQMLQQQSHFGGYGRPHSSRTLAGLPGGQTAQPHQHFQQVQQQMFIAGQQQQRMQKPHPGQYRPPRYVRPPPPQFPCQLSNCDKVCKTKSGLNSHYTWHNKYYRKKPFNKSFK</sequence>
<protein>
    <submittedName>
        <fullName evidence="4">C2H2-type domain-containing protein</fullName>
    </submittedName>
</protein>
<evidence type="ECO:0000313" key="4">
    <source>
        <dbReference type="WBParaSite" id="Gr19_v10_g1114.t1"/>
    </source>
</evidence>
<feature type="region of interest" description="Disordered" evidence="1">
    <location>
        <begin position="266"/>
        <end position="297"/>
    </location>
</feature>
<name>A0A914GTR5_GLORO</name>
<dbReference type="InterPro" id="IPR011992">
    <property type="entry name" value="EF-hand-dom_pair"/>
</dbReference>
<dbReference type="AlphaFoldDB" id="A0A914GTR5"/>
<evidence type="ECO:0000313" key="3">
    <source>
        <dbReference type="Proteomes" id="UP000887572"/>
    </source>
</evidence>
<feature type="region of interest" description="Disordered" evidence="1">
    <location>
        <begin position="1"/>
        <end position="38"/>
    </location>
</feature>
<evidence type="ECO:0000259" key="2">
    <source>
        <dbReference type="PROSITE" id="PS00028"/>
    </source>
</evidence>
<dbReference type="Proteomes" id="UP000887572">
    <property type="component" value="Unplaced"/>
</dbReference>
<dbReference type="PROSITE" id="PS00028">
    <property type="entry name" value="ZINC_FINGER_C2H2_1"/>
    <property type="match status" value="1"/>
</dbReference>
<dbReference type="WBParaSite" id="Gr19_v10_g1114.t1">
    <property type="protein sequence ID" value="Gr19_v10_g1114.t1"/>
    <property type="gene ID" value="Gr19_v10_g1114"/>
</dbReference>
<accession>A0A914GTR5</accession>
<proteinExistence type="predicted"/>
<dbReference type="InterPro" id="IPR013087">
    <property type="entry name" value="Znf_C2H2_type"/>
</dbReference>
<evidence type="ECO:0000256" key="1">
    <source>
        <dbReference type="SAM" id="MobiDB-lite"/>
    </source>
</evidence>
<organism evidence="3 4">
    <name type="scientific">Globodera rostochiensis</name>
    <name type="common">Golden nematode worm</name>
    <name type="synonym">Heterodera rostochiensis</name>
    <dbReference type="NCBI Taxonomy" id="31243"/>
    <lineage>
        <taxon>Eukaryota</taxon>
        <taxon>Metazoa</taxon>
        <taxon>Ecdysozoa</taxon>
        <taxon>Nematoda</taxon>
        <taxon>Chromadorea</taxon>
        <taxon>Rhabditida</taxon>
        <taxon>Tylenchina</taxon>
        <taxon>Tylenchomorpha</taxon>
        <taxon>Tylenchoidea</taxon>
        <taxon>Heteroderidae</taxon>
        <taxon>Heteroderinae</taxon>
        <taxon>Globodera</taxon>
    </lineage>
</organism>
<feature type="compositionally biased region" description="Low complexity" evidence="1">
    <location>
        <begin position="287"/>
        <end position="297"/>
    </location>
</feature>
<feature type="domain" description="C2H2-type" evidence="2">
    <location>
        <begin position="336"/>
        <end position="358"/>
    </location>
</feature>
<keyword evidence="3" id="KW-1185">Reference proteome</keyword>
<reference evidence="4" key="1">
    <citation type="submission" date="2022-11" db="UniProtKB">
        <authorList>
            <consortium name="WormBaseParasite"/>
        </authorList>
    </citation>
    <scope>IDENTIFICATION</scope>
</reference>
<dbReference type="SUPFAM" id="SSF47473">
    <property type="entry name" value="EF-hand"/>
    <property type="match status" value="1"/>
</dbReference>
<feature type="compositionally biased region" description="Basic and acidic residues" evidence="1">
    <location>
        <begin position="25"/>
        <end position="38"/>
    </location>
</feature>